<evidence type="ECO:0000313" key="3">
    <source>
        <dbReference type="Proteomes" id="UP001295794"/>
    </source>
</evidence>
<gene>
    <name evidence="2" type="ORF">MYCIT1_LOCUS34854</name>
    <name evidence="1" type="ORF">MYCIT1_LOCUS8158</name>
</gene>
<dbReference type="Proteomes" id="UP001295794">
    <property type="component" value="Unassembled WGS sequence"/>
</dbReference>
<comment type="caution">
    <text evidence="2">The sequence shown here is derived from an EMBL/GenBank/DDBJ whole genome shotgun (WGS) entry which is preliminary data.</text>
</comment>
<proteinExistence type="predicted"/>
<accession>A0AAD2HX48</accession>
<dbReference type="EMBL" id="CAVNYO010000109">
    <property type="protein sequence ID" value="CAK5266433.1"/>
    <property type="molecule type" value="Genomic_DNA"/>
</dbReference>
<evidence type="ECO:0000313" key="1">
    <source>
        <dbReference type="EMBL" id="CAK5266433.1"/>
    </source>
</evidence>
<sequence>MLLLPFRAEHTSPTDRPLYYMYPDNYPTSNDDADSQKLQNGPGLWILSTDNRTVWPSSTLQVAHGSFSVILTLTGARSAQRESGSRSMDR</sequence>
<dbReference type="EMBL" id="CAVNYO010000462">
    <property type="protein sequence ID" value="CAK5282799.1"/>
    <property type="molecule type" value="Genomic_DNA"/>
</dbReference>
<keyword evidence="3" id="KW-1185">Reference proteome</keyword>
<feature type="non-terminal residue" evidence="2">
    <location>
        <position position="90"/>
    </location>
</feature>
<dbReference type="AlphaFoldDB" id="A0AAD2HX48"/>
<protein>
    <submittedName>
        <fullName evidence="2">Uncharacterized protein</fullName>
    </submittedName>
</protein>
<reference evidence="2" key="1">
    <citation type="submission" date="2023-11" db="EMBL/GenBank/DDBJ databases">
        <authorList>
            <person name="De Vega J J."/>
            <person name="De Vega J J."/>
        </authorList>
    </citation>
    <scope>NUCLEOTIDE SEQUENCE</scope>
</reference>
<organism evidence="2 3">
    <name type="scientific">Mycena citricolor</name>
    <dbReference type="NCBI Taxonomy" id="2018698"/>
    <lineage>
        <taxon>Eukaryota</taxon>
        <taxon>Fungi</taxon>
        <taxon>Dikarya</taxon>
        <taxon>Basidiomycota</taxon>
        <taxon>Agaricomycotina</taxon>
        <taxon>Agaricomycetes</taxon>
        <taxon>Agaricomycetidae</taxon>
        <taxon>Agaricales</taxon>
        <taxon>Marasmiineae</taxon>
        <taxon>Mycenaceae</taxon>
        <taxon>Mycena</taxon>
    </lineage>
</organism>
<evidence type="ECO:0000313" key="2">
    <source>
        <dbReference type="EMBL" id="CAK5282799.1"/>
    </source>
</evidence>
<name>A0AAD2HX48_9AGAR</name>